<sequence length="41" mass="4777">MTFWGVLRGAVQPLKLRQGSEVKEVEIGKKRTKSERKKTEF</sequence>
<evidence type="ECO:0000313" key="1">
    <source>
        <dbReference type="EMBL" id="BAL80211.1"/>
    </source>
</evidence>
<dbReference type="AlphaFoldDB" id="A0A7U6JE03"/>
<protein>
    <submittedName>
        <fullName evidence="1">Uncharacterized protein</fullName>
    </submittedName>
</protein>
<dbReference type="KEGG" id="cex:CSE_00850"/>
<organism evidence="1 2">
    <name type="scientific">Caldisericum exile (strain DSM 21853 / NBRC 104410 / AZM16c01)</name>
    <dbReference type="NCBI Taxonomy" id="511051"/>
    <lineage>
        <taxon>Bacteria</taxon>
        <taxon>Pseudomonadati</taxon>
        <taxon>Caldisericota/Cryosericota group</taxon>
        <taxon>Caldisericota</taxon>
        <taxon>Caldisericia</taxon>
        <taxon>Caldisericales</taxon>
        <taxon>Caldisericaceae</taxon>
        <taxon>Caldisericum</taxon>
    </lineage>
</organism>
<accession>A0A7U6JE03</accession>
<reference evidence="1 2" key="1">
    <citation type="submission" date="2011-01" db="EMBL/GenBank/DDBJ databases">
        <title>Whole genome sequence of Caldisericum exile AZM16c01.</title>
        <authorList>
            <person name="Narita-Yamada S."/>
            <person name="Kawakoshi A."/>
            <person name="Nakamura S."/>
            <person name="Sasagawa M."/>
            <person name="Fukada J."/>
            <person name="Sekine M."/>
            <person name="Kato Y."/>
            <person name="Fukai R."/>
            <person name="Sasaki K."/>
            <person name="Hanamaki A."/>
            <person name="Narita H."/>
            <person name="Konno Y."/>
            <person name="Mori K."/>
            <person name="Yamazaki S."/>
            <person name="Suzuki K."/>
            <person name="Fujita N."/>
        </authorList>
    </citation>
    <scope>NUCLEOTIDE SEQUENCE [LARGE SCALE GENOMIC DNA]</scope>
    <source>
        <strain evidence="2">DSM 21853 / NBRC 104410 / AZM16c01</strain>
    </source>
</reference>
<dbReference type="EMBL" id="AP012051">
    <property type="protein sequence ID" value="BAL80211.1"/>
    <property type="molecule type" value="Genomic_DNA"/>
</dbReference>
<proteinExistence type="predicted"/>
<name>A0A7U6JE03_CALEA</name>
<dbReference type="Proteomes" id="UP000004793">
    <property type="component" value="Chromosome"/>
</dbReference>
<gene>
    <name evidence="1" type="ordered locus">CSE_00850</name>
</gene>
<evidence type="ECO:0000313" key="2">
    <source>
        <dbReference type="Proteomes" id="UP000004793"/>
    </source>
</evidence>
<keyword evidence="2" id="KW-1185">Reference proteome</keyword>